<protein>
    <submittedName>
        <fullName evidence="1">Uncharacterized protein</fullName>
    </submittedName>
</protein>
<gene>
    <name evidence="1" type="ORF">FYJ51_06355</name>
</gene>
<sequence length="67" mass="7297">MSEVYITKQAKDILKEHGITRKTLDEYSVSQLKQLGLTAIDARSCPSSAVALVADGEDIIHCSLTSF</sequence>
<dbReference type="RefSeq" id="WP_105302380.1">
    <property type="nucleotide sequence ID" value="NZ_JAQXPC010000075.1"/>
</dbReference>
<accession>A0A7X2NS71</accession>
<dbReference type="Proteomes" id="UP000461880">
    <property type="component" value="Unassembled WGS sequence"/>
</dbReference>
<name>A0A7X2NS71_9FIRM</name>
<dbReference type="EMBL" id="VUMN01000012">
    <property type="protein sequence ID" value="MSS58524.1"/>
    <property type="molecule type" value="Genomic_DNA"/>
</dbReference>
<reference evidence="1 2" key="1">
    <citation type="submission" date="2019-08" db="EMBL/GenBank/DDBJ databases">
        <title>In-depth cultivation of the pig gut microbiome towards novel bacterial diversity and tailored functional studies.</title>
        <authorList>
            <person name="Wylensek D."/>
            <person name="Hitch T.C.A."/>
            <person name="Clavel T."/>
        </authorList>
    </citation>
    <scope>NUCLEOTIDE SEQUENCE [LARGE SCALE GENOMIC DNA]</scope>
    <source>
        <strain evidence="1 2">Oil+RF-744-GAM-WT-6</strain>
    </source>
</reference>
<comment type="caution">
    <text evidence="1">The sequence shown here is derived from an EMBL/GenBank/DDBJ whole genome shotgun (WGS) entry which is preliminary data.</text>
</comment>
<keyword evidence="2" id="KW-1185">Reference proteome</keyword>
<evidence type="ECO:0000313" key="2">
    <source>
        <dbReference type="Proteomes" id="UP000461880"/>
    </source>
</evidence>
<dbReference type="AlphaFoldDB" id="A0A7X2NS71"/>
<evidence type="ECO:0000313" key="1">
    <source>
        <dbReference type="EMBL" id="MSS58524.1"/>
    </source>
</evidence>
<proteinExistence type="predicted"/>
<organism evidence="1 2">
    <name type="scientific">Stecheria intestinalis</name>
    <dbReference type="NCBI Taxonomy" id="2606630"/>
    <lineage>
        <taxon>Bacteria</taxon>
        <taxon>Bacillati</taxon>
        <taxon>Bacillota</taxon>
        <taxon>Erysipelotrichia</taxon>
        <taxon>Erysipelotrichales</taxon>
        <taxon>Erysipelotrichaceae</taxon>
        <taxon>Stecheria</taxon>
    </lineage>
</organism>